<proteinExistence type="predicted"/>
<dbReference type="PROSITE" id="PS00397">
    <property type="entry name" value="RECOMBINASES_1"/>
    <property type="match status" value="1"/>
</dbReference>
<dbReference type="EMBL" id="BIFS01000001">
    <property type="protein sequence ID" value="GCE17664.1"/>
    <property type="molecule type" value="Genomic_DNA"/>
</dbReference>
<evidence type="ECO:0000313" key="9">
    <source>
        <dbReference type="Proteomes" id="UP000287188"/>
    </source>
</evidence>
<dbReference type="RefSeq" id="WP_126549315.1">
    <property type="nucleotide sequence ID" value="NZ_BIFS01000001.1"/>
</dbReference>
<dbReference type="InterPro" id="IPR006119">
    <property type="entry name" value="Resolv_N"/>
</dbReference>
<keyword evidence="9" id="KW-1185">Reference proteome</keyword>
<dbReference type="InterPro" id="IPR011109">
    <property type="entry name" value="DNA_bind_recombinase_dom"/>
</dbReference>
<evidence type="ECO:0008006" key="10">
    <source>
        <dbReference type="Google" id="ProtNLM"/>
    </source>
</evidence>
<dbReference type="SUPFAM" id="SSF53041">
    <property type="entry name" value="Resolvase-like"/>
    <property type="match status" value="1"/>
</dbReference>
<feature type="active site" description="O-(5'-phospho-DNA)-serine intermediate" evidence="4 5">
    <location>
        <position position="26"/>
    </location>
</feature>
<dbReference type="PANTHER" id="PTHR30461:SF23">
    <property type="entry name" value="DNA RECOMBINASE-RELATED"/>
    <property type="match status" value="1"/>
</dbReference>
<evidence type="ECO:0000256" key="4">
    <source>
        <dbReference type="PIRSR" id="PIRSR606118-50"/>
    </source>
</evidence>
<keyword evidence="3" id="KW-0233">DNA recombination</keyword>
<accession>A0A402AF08</accession>
<evidence type="ECO:0000313" key="8">
    <source>
        <dbReference type="EMBL" id="GCE17664.1"/>
    </source>
</evidence>
<dbReference type="InterPro" id="IPR036162">
    <property type="entry name" value="Resolvase-like_N_sf"/>
</dbReference>
<evidence type="ECO:0000256" key="5">
    <source>
        <dbReference type="PROSITE-ProRule" id="PRU10137"/>
    </source>
</evidence>
<dbReference type="CDD" id="cd00338">
    <property type="entry name" value="Ser_Recombinase"/>
    <property type="match status" value="1"/>
</dbReference>
<dbReference type="PROSITE" id="PS51737">
    <property type="entry name" value="RECOMBINASE_DNA_BIND"/>
    <property type="match status" value="1"/>
</dbReference>
<dbReference type="GO" id="GO:0015074">
    <property type="term" value="P:DNA integration"/>
    <property type="evidence" value="ECO:0007669"/>
    <property type="project" value="UniProtKB-KW"/>
</dbReference>
<comment type="caution">
    <text evidence="8">The sequence shown here is derived from an EMBL/GenBank/DDBJ whole genome shotgun (WGS) entry which is preliminary data.</text>
</comment>
<dbReference type="AlphaFoldDB" id="A0A402AF08"/>
<dbReference type="OrthoDB" id="165235at2"/>
<evidence type="ECO:0000259" key="7">
    <source>
        <dbReference type="PROSITE" id="PS51737"/>
    </source>
</evidence>
<keyword evidence="2" id="KW-0238">DNA-binding</keyword>
<keyword evidence="1" id="KW-0229">DNA integration</keyword>
<dbReference type="Proteomes" id="UP000287188">
    <property type="component" value="Unassembled WGS sequence"/>
</dbReference>
<dbReference type="Pfam" id="PF13408">
    <property type="entry name" value="Zn_ribbon_recom"/>
    <property type="match status" value="1"/>
</dbReference>
<dbReference type="Gene3D" id="3.90.1750.20">
    <property type="entry name" value="Putative Large Serine Recombinase, Chain B, Domain 2"/>
    <property type="match status" value="1"/>
</dbReference>
<dbReference type="PROSITE" id="PS51736">
    <property type="entry name" value="RECOMBINASES_3"/>
    <property type="match status" value="1"/>
</dbReference>
<dbReference type="Pfam" id="PF00239">
    <property type="entry name" value="Resolvase"/>
    <property type="match status" value="1"/>
</dbReference>
<dbReference type="PANTHER" id="PTHR30461">
    <property type="entry name" value="DNA-INVERTASE FROM LAMBDOID PROPHAGE"/>
    <property type="match status" value="1"/>
</dbReference>
<reference evidence="9" key="1">
    <citation type="submission" date="2018-12" db="EMBL/GenBank/DDBJ databases">
        <title>Tengunoibacter tsumagoiensis gen. nov., sp. nov., Dictyobacter kobayashii sp. nov., D. alpinus sp. nov., and D. joshuensis sp. nov. and description of Dictyobacteraceae fam. nov. within the order Ktedonobacterales isolated from Tengu-no-mugimeshi.</title>
        <authorList>
            <person name="Wang C.M."/>
            <person name="Zheng Y."/>
            <person name="Sakai Y."/>
            <person name="Toyoda A."/>
            <person name="Minakuchi Y."/>
            <person name="Abe K."/>
            <person name="Yokota A."/>
            <person name="Yabe S."/>
        </authorList>
    </citation>
    <scope>NUCLEOTIDE SEQUENCE [LARGE SCALE GENOMIC DNA]</scope>
    <source>
        <strain evidence="9">Uno11</strain>
    </source>
</reference>
<evidence type="ECO:0000256" key="1">
    <source>
        <dbReference type="ARBA" id="ARBA00022908"/>
    </source>
</evidence>
<dbReference type="InterPro" id="IPR006118">
    <property type="entry name" value="Recombinase_CS"/>
</dbReference>
<dbReference type="InterPro" id="IPR038109">
    <property type="entry name" value="DNA_bind_recomb_sf"/>
</dbReference>
<evidence type="ECO:0000259" key="6">
    <source>
        <dbReference type="PROSITE" id="PS51736"/>
    </source>
</evidence>
<dbReference type="Pfam" id="PF07508">
    <property type="entry name" value="Recombinase"/>
    <property type="match status" value="1"/>
</dbReference>
<evidence type="ECO:0000256" key="3">
    <source>
        <dbReference type="ARBA" id="ARBA00023172"/>
    </source>
</evidence>
<dbReference type="GO" id="GO:0000150">
    <property type="term" value="F:DNA strand exchange activity"/>
    <property type="evidence" value="ECO:0007669"/>
    <property type="project" value="InterPro"/>
</dbReference>
<sequence>MDDFGITRKDNEIGNYKRAAIYARVSTDRQDEEGTSLISQVQKCLDYCKEHKYIVGDIHIYREVWTGTQYRERPVLSKLRAAARSQEFDALVFYAFDRLSRNQVHQAVIIDELQHNNVSVECVTEQFDDSPVGRFMRSAQSFVSEVEREKIRERSLRGFLQRYNEGKMIGAGPAAYGYKWNKDRTAFEIEPTEAEVIKRIFNLYKGNTSLHQLARILTDEQIPTRTSKEGEPPKGWNLSSINHILKNANYIGEAYGRKWQAIAKSGTTKYLRRPSDEQILLPEGTVPPIIDRETFDIVQAKLTRNREVSARRNMNPEDNLLRCGFIFCGKCGRRMSVQRNKPTKHSPYIQIFYTCKRGGQVTSTECRSVSINVDLIDPYAWSFVSEHLKNHELIKNKIEEIGVALRKLSPAAR</sequence>
<evidence type="ECO:0000256" key="2">
    <source>
        <dbReference type="ARBA" id="ARBA00023125"/>
    </source>
</evidence>
<dbReference type="InterPro" id="IPR050639">
    <property type="entry name" value="SSR_resolvase"/>
</dbReference>
<gene>
    <name evidence="8" type="ORF">KDK_14640</name>
</gene>
<feature type="domain" description="Recombinase" evidence="7">
    <location>
        <begin position="175"/>
        <end position="308"/>
    </location>
</feature>
<organism evidence="8 9">
    <name type="scientific">Dictyobacter kobayashii</name>
    <dbReference type="NCBI Taxonomy" id="2014872"/>
    <lineage>
        <taxon>Bacteria</taxon>
        <taxon>Bacillati</taxon>
        <taxon>Chloroflexota</taxon>
        <taxon>Ktedonobacteria</taxon>
        <taxon>Ktedonobacterales</taxon>
        <taxon>Dictyobacteraceae</taxon>
        <taxon>Dictyobacter</taxon>
    </lineage>
</organism>
<dbReference type="SMART" id="SM00857">
    <property type="entry name" value="Resolvase"/>
    <property type="match status" value="1"/>
</dbReference>
<dbReference type="GO" id="GO:0003677">
    <property type="term" value="F:DNA binding"/>
    <property type="evidence" value="ECO:0007669"/>
    <property type="project" value="UniProtKB-KW"/>
</dbReference>
<dbReference type="Gene3D" id="3.40.50.1390">
    <property type="entry name" value="Resolvase, N-terminal catalytic domain"/>
    <property type="match status" value="1"/>
</dbReference>
<feature type="domain" description="Resolvase/invertase-type recombinase catalytic" evidence="6">
    <location>
        <begin position="18"/>
        <end position="166"/>
    </location>
</feature>
<dbReference type="InterPro" id="IPR025827">
    <property type="entry name" value="Zn_ribbon_recom_dom"/>
</dbReference>
<protein>
    <recommendedName>
        <fullName evidence="10">Recombinase family protein</fullName>
    </recommendedName>
</protein>
<name>A0A402AF08_9CHLR</name>